<evidence type="ECO:0000313" key="5">
    <source>
        <dbReference type="EMBL" id="QYS97981.1"/>
    </source>
</evidence>
<sequence length="177" mass="19398">MSLSNKINRSAKPQDHVWYFAYGSNLSSETFRAHRGIQPLEAIPVRLPGWSLTFDIYGVPYQEPAFSSISVAALSTIKNGNGAALRDVYGTAYLVDREAYYSIIASEGGGTAYKEIAVQAERISAGAEKESHIPQSLVAMTLIRGYAATIPRCPSQRYKVGPERLSSISVQIRQPKN</sequence>
<dbReference type="PANTHER" id="PTHR12935">
    <property type="entry name" value="GAMMA-GLUTAMYLCYCLOTRANSFERASE"/>
    <property type="match status" value="1"/>
</dbReference>
<feature type="active site" description="Proton acceptor" evidence="3">
    <location>
        <position position="107"/>
    </location>
</feature>
<dbReference type="PANTHER" id="PTHR12935:SF0">
    <property type="entry name" value="GAMMA-GLUTAMYLCYCLOTRANSFERASE"/>
    <property type="match status" value="1"/>
</dbReference>
<evidence type="ECO:0000256" key="1">
    <source>
        <dbReference type="ARBA" id="ARBA00012346"/>
    </source>
</evidence>
<evidence type="ECO:0000256" key="2">
    <source>
        <dbReference type="ARBA" id="ARBA00023239"/>
    </source>
</evidence>
<dbReference type="CDD" id="cd06661">
    <property type="entry name" value="GGCT_like"/>
    <property type="match status" value="1"/>
</dbReference>
<organism evidence="5 6">
    <name type="scientific">Trichoderma simmonsii</name>
    <dbReference type="NCBI Taxonomy" id="1491479"/>
    <lineage>
        <taxon>Eukaryota</taxon>
        <taxon>Fungi</taxon>
        <taxon>Dikarya</taxon>
        <taxon>Ascomycota</taxon>
        <taxon>Pezizomycotina</taxon>
        <taxon>Sordariomycetes</taxon>
        <taxon>Hypocreomycetidae</taxon>
        <taxon>Hypocreales</taxon>
        <taxon>Hypocreaceae</taxon>
        <taxon>Trichoderma</taxon>
    </lineage>
</organism>
<keyword evidence="2" id="KW-0456">Lyase</keyword>
<feature type="binding site" evidence="4">
    <location>
        <begin position="19"/>
        <end position="24"/>
    </location>
    <ligand>
        <name>substrate</name>
    </ligand>
</feature>
<evidence type="ECO:0000256" key="3">
    <source>
        <dbReference type="PIRSR" id="PIRSR617939-1"/>
    </source>
</evidence>
<keyword evidence="6" id="KW-1185">Reference proteome</keyword>
<name>A0A8G0PE66_9HYPO</name>
<dbReference type="AlphaFoldDB" id="A0A8G0PE66"/>
<proteinExistence type="predicted"/>
<evidence type="ECO:0000313" key="6">
    <source>
        <dbReference type="Proteomes" id="UP000826661"/>
    </source>
</evidence>
<dbReference type="InterPro" id="IPR017939">
    <property type="entry name" value="G-Glutamylcylcotransferase"/>
</dbReference>
<dbReference type="InterPro" id="IPR013024">
    <property type="entry name" value="GGCT-like"/>
</dbReference>
<dbReference type="GO" id="GO:0003839">
    <property type="term" value="F:gamma-glutamylcyclotransferase activity"/>
    <property type="evidence" value="ECO:0007669"/>
    <property type="project" value="UniProtKB-EC"/>
</dbReference>
<protein>
    <recommendedName>
        <fullName evidence="1">gamma-glutamylcyclotransferase</fullName>
        <ecNumber evidence="1">4.3.2.9</ecNumber>
    </recommendedName>
</protein>
<gene>
    <name evidence="5" type="ORF">H0G86_005182</name>
</gene>
<evidence type="ECO:0000256" key="4">
    <source>
        <dbReference type="PIRSR" id="PIRSR617939-2"/>
    </source>
</evidence>
<dbReference type="Proteomes" id="UP000826661">
    <property type="component" value="Chromosome III"/>
</dbReference>
<feature type="binding site" evidence="4">
    <location>
        <position position="158"/>
    </location>
    <ligand>
        <name>substrate</name>
    </ligand>
</feature>
<accession>A0A8G0PE66</accession>
<dbReference type="Gene3D" id="3.10.490.10">
    <property type="entry name" value="Gamma-glutamyl cyclotransferase-like"/>
    <property type="match status" value="1"/>
</dbReference>
<dbReference type="EMBL" id="CP075866">
    <property type="protein sequence ID" value="QYS97981.1"/>
    <property type="molecule type" value="Genomic_DNA"/>
</dbReference>
<dbReference type="EC" id="4.3.2.9" evidence="1"/>
<reference evidence="5 6" key="1">
    <citation type="journal article" date="2021" name="BMC Genomics">
        <title>Telomere-to-telomere genome assembly of asparaginase-producing Trichoderma simmonsii.</title>
        <authorList>
            <person name="Chung D."/>
            <person name="Kwon Y.M."/>
            <person name="Yang Y."/>
        </authorList>
    </citation>
    <scope>NUCLEOTIDE SEQUENCE [LARGE SCALE GENOMIC DNA]</scope>
    <source>
        <strain evidence="5 6">GH-Sj1</strain>
    </source>
</reference>